<dbReference type="Pfam" id="PF01872">
    <property type="entry name" value="RibD_C"/>
    <property type="match status" value="1"/>
</dbReference>
<dbReference type="Proteomes" id="UP001179647">
    <property type="component" value="Chromosome"/>
</dbReference>
<dbReference type="GO" id="GO:0008703">
    <property type="term" value="F:5-amino-6-(5-phosphoribosylamino)uracil reductase activity"/>
    <property type="evidence" value="ECO:0007669"/>
    <property type="project" value="InterPro"/>
</dbReference>
<dbReference type="AlphaFoldDB" id="A0AAF0CU33"/>
<dbReference type="SUPFAM" id="SSF53597">
    <property type="entry name" value="Dihydrofolate reductase-like"/>
    <property type="match status" value="1"/>
</dbReference>
<evidence type="ECO:0000259" key="1">
    <source>
        <dbReference type="Pfam" id="PF01872"/>
    </source>
</evidence>
<keyword evidence="3" id="KW-1185">Reference proteome</keyword>
<accession>A0AAF0CU33</accession>
<dbReference type="InterPro" id="IPR002734">
    <property type="entry name" value="RibDG_C"/>
</dbReference>
<dbReference type="KEGG" id="vie:OL234_08450"/>
<dbReference type="InterPro" id="IPR024072">
    <property type="entry name" value="DHFR-like_dom_sf"/>
</dbReference>
<sequence length="175" mass="19927">MRRIKLFIAMSLDGYIADEDGNINFLNNLPQAEPDHTYENFIKEIDTVILGSTTYLQIINELSPNDYPYKNMTSYVLTSQKNLLAKEKVTFINQEVTSLISELKEQEGDDIWLVGGSSIINPLITADLIDDYYISIAPVLLGEGISLFTEKKQLTNLHLVRQVTLNSMIHTHYQK</sequence>
<dbReference type="PANTHER" id="PTHR38011">
    <property type="entry name" value="DIHYDROFOLATE REDUCTASE FAMILY PROTEIN (AFU_ORTHOLOGUE AFUA_8G06820)"/>
    <property type="match status" value="1"/>
</dbReference>
<dbReference type="Gene3D" id="3.40.430.10">
    <property type="entry name" value="Dihydrofolate Reductase, subunit A"/>
    <property type="match status" value="1"/>
</dbReference>
<dbReference type="PANTHER" id="PTHR38011:SF11">
    <property type="entry name" value="2,5-DIAMINO-6-RIBOSYLAMINO-4(3H)-PYRIMIDINONE 5'-PHOSPHATE REDUCTASE"/>
    <property type="match status" value="1"/>
</dbReference>
<dbReference type="EMBL" id="CP110232">
    <property type="protein sequence ID" value="WEG72995.1"/>
    <property type="molecule type" value="Genomic_DNA"/>
</dbReference>
<proteinExistence type="predicted"/>
<name>A0AAF0CU33_9ENTE</name>
<organism evidence="2 3">
    <name type="scientific">Vagococcus intermedius</name>
    <dbReference type="NCBI Taxonomy" id="2991418"/>
    <lineage>
        <taxon>Bacteria</taxon>
        <taxon>Bacillati</taxon>
        <taxon>Bacillota</taxon>
        <taxon>Bacilli</taxon>
        <taxon>Lactobacillales</taxon>
        <taxon>Enterococcaceae</taxon>
        <taxon>Vagococcus</taxon>
    </lineage>
</organism>
<reference evidence="2" key="1">
    <citation type="submission" date="2022-10" db="EMBL/GenBank/DDBJ databases">
        <title>Vagococcus sp. isolated from poultry meat.</title>
        <authorList>
            <person name="Johansson P."/>
            <person name="Bjorkroth J."/>
        </authorList>
    </citation>
    <scope>NUCLEOTIDE SEQUENCE</scope>
    <source>
        <strain evidence="2">STAA11</strain>
    </source>
</reference>
<dbReference type="GO" id="GO:0009231">
    <property type="term" value="P:riboflavin biosynthetic process"/>
    <property type="evidence" value="ECO:0007669"/>
    <property type="project" value="InterPro"/>
</dbReference>
<protein>
    <submittedName>
        <fullName evidence="2">Dihydrofolate reductase family protein</fullName>
    </submittedName>
</protein>
<evidence type="ECO:0000313" key="3">
    <source>
        <dbReference type="Proteomes" id="UP001179647"/>
    </source>
</evidence>
<evidence type="ECO:0000313" key="2">
    <source>
        <dbReference type="EMBL" id="WEG72995.1"/>
    </source>
</evidence>
<feature type="domain" description="Bacterial bifunctional deaminase-reductase C-terminal" evidence="1">
    <location>
        <begin position="4"/>
        <end position="166"/>
    </location>
</feature>
<dbReference type="InterPro" id="IPR050765">
    <property type="entry name" value="Riboflavin_Biosynth_HTPR"/>
</dbReference>
<gene>
    <name evidence="2" type="ORF">OL234_08450</name>
</gene>
<dbReference type="RefSeq" id="WP_275468797.1">
    <property type="nucleotide sequence ID" value="NZ_CP110232.1"/>
</dbReference>